<keyword evidence="3" id="KW-0813">Transport</keyword>
<dbReference type="GO" id="GO:0015562">
    <property type="term" value="F:efflux transmembrane transporter activity"/>
    <property type="evidence" value="ECO:0007669"/>
    <property type="project" value="InterPro"/>
</dbReference>
<reference evidence="10 11" key="1">
    <citation type="submission" date="2016-11" db="EMBL/GenBank/DDBJ databases">
        <title>Complete Genome Sequence of alachlor-degrading Sphingomonas sp. strain JJ-A5.</title>
        <authorList>
            <person name="Lee H."/>
            <person name="Ka J.-O."/>
        </authorList>
    </citation>
    <scope>NUCLEOTIDE SEQUENCE [LARGE SCALE GENOMIC DNA]</scope>
    <source>
        <strain evidence="10 11">JJ-A5</strain>
        <plasmid evidence="11">phsl4</plasmid>
    </source>
</reference>
<evidence type="ECO:0000256" key="5">
    <source>
        <dbReference type="ARBA" id="ARBA00022692"/>
    </source>
</evidence>
<feature type="region of interest" description="Disordered" evidence="8">
    <location>
        <begin position="444"/>
        <end position="498"/>
    </location>
</feature>
<protein>
    <recommendedName>
        <fullName evidence="12">Type I secretion protein TolC</fullName>
    </recommendedName>
</protein>
<keyword evidence="11" id="KW-1185">Reference proteome</keyword>
<dbReference type="AlphaFoldDB" id="A0A1L4A0W7"/>
<evidence type="ECO:0000256" key="8">
    <source>
        <dbReference type="SAM" id="MobiDB-lite"/>
    </source>
</evidence>
<dbReference type="OrthoDB" id="9789368at2"/>
<evidence type="ECO:0000313" key="10">
    <source>
        <dbReference type="EMBL" id="API61516.1"/>
    </source>
</evidence>
<keyword evidence="9" id="KW-0732">Signal</keyword>
<feature type="signal peptide" evidence="9">
    <location>
        <begin position="1"/>
        <end position="23"/>
    </location>
</feature>
<sequence>MSNGFSKWFIAALPLVASSAAHGETLRQALIHAYRTNPSLTAARAGLRATDEGVPIAKAAGRPTLSATADYQEFVVRSANSFSAPLRSANANANLTFPLYQGGRVKNSIRAADARVEAGRANLRFTEADVFTAIVSVYMDVMRDDAVVELNRRNVAVLETNLQASQDRFEVGDLTRTDVAQSEARLAVARGQLETALAQLDTSLENYLRFVGLPARDLEQPPALPGLPGTPAQAVAIAVENNPQLLAAKADARAARYDVRVAGASRLPRLSAVGSGGYNNYLGSLTSTLPGRVFQQAQTTATIGLSATIPLYQGGLPAAQVRRATALESQALEQTIFIERRVVAEARAAYSRYQATQAVIQSSRAAIAANELALEGVRAENTVGTRNVLDVLNAEQELLNSRVQLVTAERDAYVAGFTLLAAMGRAEARDLNLFGGTLFEPGFSRKTTPGPPALDIDPDSGIEFVPAAPGHSVDDGVPPTAVRPAPLELRAPDSADRP</sequence>
<evidence type="ECO:0000313" key="11">
    <source>
        <dbReference type="Proteomes" id="UP000182063"/>
    </source>
</evidence>
<dbReference type="InterPro" id="IPR003423">
    <property type="entry name" value="OMP_efflux"/>
</dbReference>
<evidence type="ECO:0000256" key="9">
    <source>
        <dbReference type="SAM" id="SignalP"/>
    </source>
</evidence>
<dbReference type="PANTHER" id="PTHR30026">
    <property type="entry name" value="OUTER MEMBRANE PROTEIN TOLC"/>
    <property type="match status" value="1"/>
</dbReference>
<dbReference type="SUPFAM" id="SSF56954">
    <property type="entry name" value="Outer membrane efflux proteins (OEP)"/>
    <property type="match status" value="1"/>
</dbReference>
<dbReference type="EMBL" id="CP018225">
    <property type="protein sequence ID" value="API61516.1"/>
    <property type="molecule type" value="Genomic_DNA"/>
</dbReference>
<dbReference type="PANTHER" id="PTHR30026:SF22">
    <property type="entry name" value="OUTER MEMBRANE EFFLUX PROTEIN"/>
    <property type="match status" value="1"/>
</dbReference>
<gene>
    <name evidence="10" type="ORF">BSL82_18965</name>
</gene>
<name>A0A1L4A0W7_9SPHN</name>
<evidence type="ECO:0000256" key="1">
    <source>
        <dbReference type="ARBA" id="ARBA00004442"/>
    </source>
</evidence>
<evidence type="ECO:0000256" key="2">
    <source>
        <dbReference type="ARBA" id="ARBA00007613"/>
    </source>
</evidence>
<dbReference type="Proteomes" id="UP000182063">
    <property type="component" value="Plasmid pHSL4"/>
</dbReference>
<keyword evidence="6" id="KW-0472">Membrane</keyword>
<dbReference type="GO" id="GO:0009279">
    <property type="term" value="C:cell outer membrane"/>
    <property type="evidence" value="ECO:0007669"/>
    <property type="project" value="UniProtKB-SubCell"/>
</dbReference>
<evidence type="ECO:0008006" key="12">
    <source>
        <dbReference type="Google" id="ProtNLM"/>
    </source>
</evidence>
<dbReference type="Gene3D" id="1.20.1600.10">
    <property type="entry name" value="Outer membrane efflux proteins (OEP)"/>
    <property type="match status" value="1"/>
</dbReference>
<geneLocation type="plasmid" evidence="11">
    <name>phsl4</name>
</geneLocation>
<evidence type="ECO:0000256" key="6">
    <source>
        <dbReference type="ARBA" id="ARBA00023136"/>
    </source>
</evidence>
<comment type="similarity">
    <text evidence="2">Belongs to the outer membrane factor (OMF) (TC 1.B.17) family.</text>
</comment>
<evidence type="ECO:0000256" key="4">
    <source>
        <dbReference type="ARBA" id="ARBA00022452"/>
    </source>
</evidence>
<dbReference type="NCBIfam" id="TIGR01844">
    <property type="entry name" value="type_I_sec_TolC"/>
    <property type="match status" value="1"/>
</dbReference>
<evidence type="ECO:0000256" key="7">
    <source>
        <dbReference type="ARBA" id="ARBA00023237"/>
    </source>
</evidence>
<comment type="subcellular location">
    <subcellularLocation>
        <location evidence="1">Cell outer membrane</location>
    </subcellularLocation>
</comment>
<organism evidence="10 11">
    <name type="scientific">Tardibacter chloracetimidivorans</name>
    <dbReference type="NCBI Taxonomy" id="1921510"/>
    <lineage>
        <taxon>Bacteria</taxon>
        <taxon>Pseudomonadati</taxon>
        <taxon>Pseudomonadota</taxon>
        <taxon>Alphaproteobacteria</taxon>
        <taxon>Sphingomonadales</taxon>
        <taxon>Sphingomonadaceae</taxon>
        <taxon>Tardibacter</taxon>
    </lineage>
</organism>
<keyword evidence="10" id="KW-0614">Plasmid</keyword>
<keyword evidence="4" id="KW-1134">Transmembrane beta strand</keyword>
<keyword evidence="7" id="KW-0998">Cell outer membrane</keyword>
<dbReference type="RefSeq" id="WP_066664320.1">
    <property type="nucleotide sequence ID" value="NZ_CP018225.1"/>
</dbReference>
<proteinExistence type="inferred from homology"/>
<dbReference type="GO" id="GO:0015288">
    <property type="term" value="F:porin activity"/>
    <property type="evidence" value="ECO:0007669"/>
    <property type="project" value="TreeGrafter"/>
</dbReference>
<dbReference type="GO" id="GO:1990281">
    <property type="term" value="C:efflux pump complex"/>
    <property type="evidence" value="ECO:0007669"/>
    <property type="project" value="TreeGrafter"/>
</dbReference>
<dbReference type="InterPro" id="IPR010130">
    <property type="entry name" value="T1SS_OMP_TolC"/>
</dbReference>
<dbReference type="Pfam" id="PF02321">
    <property type="entry name" value="OEP"/>
    <property type="match status" value="2"/>
</dbReference>
<feature type="chain" id="PRO_5009857787" description="Type I secretion protein TolC" evidence="9">
    <location>
        <begin position="24"/>
        <end position="498"/>
    </location>
</feature>
<evidence type="ECO:0000256" key="3">
    <source>
        <dbReference type="ARBA" id="ARBA00022448"/>
    </source>
</evidence>
<accession>A0A1L4A0W7</accession>
<keyword evidence="5" id="KW-0812">Transmembrane</keyword>
<dbReference type="KEGG" id="sphj:BSL82_18965"/>
<dbReference type="InterPro" id="IPR051906">
    <property type="entry name" value="TolC-like"/>
</dbReference>